<name>A0A1A6HZA9_NEOLE</name>
<organism evidence="2 3">
    <name type="scientific">Neotoma lepida</name>
    <name type="common">Desert woodrat</name>
    <dbReference type="NCBI Taxonomy" id="56216"/>
    <lineage>
        <taxon>Eukaryota</taxon>
        <taxon>Metazoa</taxon>
        <taxon>Chordata</taxon>
        <taxon>Craniata</taxon>
        <taxon>Vertebrata</taxon>
        <taxon>Euteleostomi</taxon>
        <taxon>Mammalia</taxon>
        <taxon>Eutheria</taxon>
        <taxon>Euarchontoglires</taxon>
        <taxon>Glires</taxon>
        <taxon>Rodentia</taxon>
        <taxon>Myomorpha</taxon>
        <taxon>Muroidea</taxon>
        <taxon>Cricetidae</taxon>
        <taxon>Neotominae</taxon>
        <taxon>Neotoma</taxon>
    </lineage>
</organism>
<dbReference type="Pfam" id="PF20653">
    <property type="entry name" value="COG6_C"/>
    <property type="match status" value="1"/>
</dbReference>
<dbReference type="InterPro" id="IPR048369">
    <property type="entry name" value="COG6_C"/>
</dbReference>
<dbReference type="SMART" id="SM01087">
    <property type="entry name" value="COG6"/>
    <property type="match status" value="1"/>
</dbReference>
<dbReference type="InterPro" id="IPR010490">
    <property type="entry name" value="COG6"/>
</dbReference>
<proteinExistence type="predicted"/>
<dbReference type="STRING" id="56216.A0A1A6HZA9"/>
<dbReference type="PANTHER" id="PTHR21506:SF0">
    <property type="entry name" value="CONSERVED OLIGOMERIC GOLGI COMPLEX SUBUNIT 6"/>
    <property type="match status" value="1"/>
</dbReference>
<comment type="caution">
    <text evidence="2">The sequence shown here is derived from an EMBL/GenBank/DDBJ whole genome shotgun (WGS) entry which is preliminary data.</text>
</comment>
<gene>
    <name evidence="2" type="ORF">A6R68_22656</name>
</gene>
<dbReference type="PANTHER" id="PTHR21506">
    <property type="entry name" value="COMPONENT OF OLIGOMERIC GOLGI COMPLEX 6"/>
    <property type="match status" value="1"/>
</dbReference>
<sequence length="218" mass="24602">MLEALKALSTFFVENSLQTQRNLRGDIERRSLAVNEEFVSIFKEMCTVSATNLGTAYMATFMVNSLYMMKTTLALFEVTDRCLEMLQFQIEAHLDTLINKQASYVLTRVGLSYIYNTVQQHKPEQGSSANLPNLESVALKAAMAQFDRYLSAPDHLLMPQLNFLLSATVKEQIVKQSTELVCRACEEVHAAVMNPVNAYKDPESILHRTPEQVKTLLS</sequence>
<evidence type="ECO:0000313" key="2">
    <source>
        <dbReference type="EMBL" id="OBS83350.1"/>
    </source>
</evidence>
<dbReference type="Proteomes" id="UP000092124">
    <property type="component" value="Unassembled WGS sequence"/>
</dbReference>
<evidence type="ECO:0000313" key="3">
    <source>
        <dbReference type="Proteomes" id="UP000092124"/>
    </source>
</evidence>
<dbReference type="GO" id="GO:0006891">
    <property type="term" value="P:intra-Golgi vesicle-mediated transport"/>
    <property type="evidence" value="ECO:0007669"/>
    <property type="project" value="InterPro"/>
</dbReference>
<keyword evidence="3" id="KW-1185">Reference proteome</keyword>
<dbReference type="AlphaFoldDB" id="A0A1A6HZA9"/>
<dbReference type="OrthoDB" id="272987at2759"/>
<dbReference type="EMBL" id="LZPO01007943">
    <property type="protein sequence ID" value="OBS83350.1"/>
    <property type="molecule type" value="Genomic_DNA"/>
</dbReference>
<dbReference type="GO" id="GO:0017119">
    <property type="term" value="C:Golgi transport complex"/>
    <property type="evidence" value="ECO:0007669"/>
    <property type="project" value="InterPro"/>
</dbReference>
<protein>
    <recommendedName>
        <fullName evidence="1">Conserved Oligomeric Golgi complex subunit 6 C-terminal domain-containing protein</fullName>
    </recommendedName>
</protein>
<accession>A0A1A6HZA9</accession>
<reference evidence="2 3" key="1">
    <citation type="submission" date="2016-06" db="EMBL/GenBank/DDBJ databases">
        <title>The Draft Genome Sequence and Annotation of the Desert Woodrat Neotoma lepida.</title>
        <authorList>
            <person name="Campbell M."/>
            <person name="Oakeson K.F."/>
            <person name="Yandell M."/>
            <person name="Halpert J.R."/>
            <person name="Dearing D."/>
        </authorList>
    </citation>
    <scope>NUCLEOTIDE SEQUENCE [LARGE SCALE GENOMIC DNA]</scope>
    <source>
        <strain evidence="2">417</strain>
        <tissue evidence="2">Liver</tissue>
    </source>
</reference>
<feature type="domain" description="Conserved Oligomeric Golgi complex subunit 6 C-terminal" evidence="1">
    <location>
        <begin position="16"/>
        <end position="217"/>
    </location>
</feature>
<evidence type="ECO:0000259" key="1">
    <source>
        <dbReference type="Pfam" id="PF20653"/>
    </source>
</evidence>